<evidence type="ECO:0000256" key="3">
    <source>
        <dbReference type="ARBA" id="ARBA00023082"/>
    </source>
</evidence>
<dbReference type="InterPro" id="IPR013324">
    <property type="entry name" value="RNA_pol_sigma_r3/r4-like"/>
</dbReference>
<reference evidence="7 8" key="1">
    <citation type="journal article" date="2011" name="J. Microbiol.">
        <title>Bacillus kyonggiensis sp. nov., isolated from soil of a lettuce field.</title>
        <authorList>
            <person name="Dong K."/>
            <person name="Lee S."/>
        </authorList>
    </citation>
    <scope>NUCLEOTIDE SEQUENCE [LARGE SCALE GENOMIC DNA]</scope>
    <source>
        <strain evidence="7 8">NB22</strain>
    </source>
</reference>
<dbReference type="InterPro" id="IPR013249">
    <property type="entry name" value="RNA_pol_sigma70_r4_t2"/>
</dbReference>
<name>A0A4V5P224_9BACI</name>
<dbReference type="GO" id="GO:0006352">
    <property type="term" value="P:DNA-templated transcription initiation"/>
    <property type="evidence" value="ECO:0007669"/>
    <property type="project" value="InterPro"/>
</dbReference>
<dbReference type="InterPro" id="IPR039425">
    <property type="entry name" value="RNA_pol_sigma-70-like"/>
</dbReference>
<comment type="caution">
    <text evidence="7">The sequence shown here is derived from an EMBL/GenBank/DDBJ whole genome shotgun (WGS) entry which is preliminary data.</text>
</comment>
<evidence type="ECO:0000256" key="2">
    <source>
        <dbReference type="ARBA" id="ARBA00023015"/>
    </source>
</evidence>
<dbReference type="RefSeq" id="WP_136833422.1">
    <property type="nucleotide sequence ID" value="NZ_SWBM01000007.1"/>
</dbReference>
<keyword evidence="3" id="KW-0731">Sigma factor</keyword>
<keyword evidence="8" id="KW-1185">Reference proteome</keyword>
<sequence>MDVLRQNDELNEELNIVYRYLLKLGISKLDAEDAVQEAAYKYLLYYDSIKNAKIRGWLIRVALNAYYDQCRKQGRYVLDLNESVLKVDIQELPENIFLQKERNSELGKALSQLKPHFQELLLLKYQSGLTYEEISKLLEISVSSIKTNLFRARKKLEEIYKEATYERQ</sequence>
<dbReference type="Pfam" id="PF04542">
    <property type="entry name" value="Sigma70_r2"/>
    <property type="match status" value="1"/>
</dbReference>
<dbReference type="Proteomes" id="UP000307756">
    <property type="component" value="Unassembled WGS sequence"/>
</dbReference>
<organism evidence="7 8">
    <name type="scientific">Robertmurraya kyonggiensis</name>
    <dbReference type="NCBI Taxonomy" id="1037680"/>
    <lineage>
        <taxon>Bacteria</taxon>
        <taxon>Bacillati</taxon>
        <taxon>Bacillota</taxon>
        <taxon>Bacilli</taxon>
        <taxon>Bacillales</taxon>
        <taxon>Bacillaceae</taxon>
        <taxon>Robertmurraya</taxon>
    </lineage>
</organism>
<dbReference type="NCBIfam" id="TIGR02937">
    <property type="entry name" value="sigma70-ECF"/>
    <property type="match status" value="1"/>
</dbReference>
<keyword evidence="4" id="KW-0238">DNA-binding</keyword>
<dbReference type="GO" id="GO:0003677">
    <property type="term" value="F:DNA binding"/>
    <property type="evidence" value="ECO:0007669"/>
    <property type="project" value="UniProtKB-KW"/>
</dbReference>
<proteinExistence type="inferred from homology"/>
<dbReference type="InterPro" id="IPR000792">
    <property type="entry name" value="Tscrpt_reg_LuxR_C"/>
</dbReference>
<dbReference type="SUPFAM" id="SSF88946">
    <property type="entry name" value="Sigma2 domain of RNA polymerase sigma factors"/>
    <property type="match status" value="1"/>
</dbReference>
<dbReference type="InterPro" id="IPR013325">
    <property type="entry name" value="RNA_pol_sigma_r2"/>
</dbReference>
<gene>
    <name evidence="7" type="ORF">FA727_20820</name>
</gene>
<comment type="similarity">
    <text evidence="1">Belongs to the sigma-70 factor family. ECF subfamily.</text>
</comment>
<dbReference type="SUPFAM" id="SSF88659">
    <property type="entry name" value="Sigma3 and sigma4 domains of RNA polymerase sigma factors"/>
    <property type="match status" value="1"/>
</dbReference>
<evidence type="ECO:0000256" key="4">
    <source>
        <dbReference type="ARBA" id="ARBA00023125"/>
    </source>
</evidence>
<dbReference type="InterPro" id="IPR036388">
    <property type="entry name" value="WH-like_DNA-bd_sf"/>
</dbReference>
<dbReference type="Gene3D" id="1.10.10.10">
    <property type="entry name" value="Winged helix-like DNA-binding domain superfamily/Winged helix DNA-binding domain"/>
    <property type="match status" value="1"/>
</dbReference>
<evidence type="ECO:0000313" key="8">
    <source>
        <dbReference type="Proteomes" id="UP000307756"/>
    </source>
</evidence>
<keyword evidence="2" id="KW-0805">Transcription regulation</keyword>
<evidence type="ECO:0000256" key="5">
    <source>
        <dbReference type="ARBA" id="ARBA00023163"/>
    </source>
</evidence>
<dbReference type="Gene3D" id="1.10.1740.10">
    <property type="match status" value="1"/>
</dbReference>
<dbReference type="PANTHER" id="PTHR43133">
    <property type="entry name" value="RNA POLYMERASE ECF-TYPE SIGMA FACTO"/>
    <property type="match status" value="1"/>
</dbReference>
<protein>
    <submittedName>
        <fullName evidence="7">Sigma-70 family RNA polymerase sigma factor</fullName>
    </submittedName>
</protein>
<dbReference type="PANTHER" id="PTHR43133:SF8">
    <property type="entry name" value="RNA POLYMERASE SIGMA FACTOR HI_1459-RELATED"/>
    <property type="match status" value="1"/>
</dbReference>
<dbReference type="PROSITE" id="PS00622">
    <property type="entry name" value="HTH_LUXR_1"/>
    <property type="match status" value="1"/>
</dbReference>
<dbReference type="AlphaFoldDB" id="A0A4V5P224"/>
<dbReference type="Pfam" id="PF08281">
    <property type="entry name" value="Sigma70_r4_2"/>
    <property type="match status" value="1"/>
</dbReference>
<evidence type="ECO:0000313" key="7">
    <source>
        <dbReference type="EMBL" id="TKC14950.1"/>
    </source>
</evidence>
<feature type="domain" description="HTH luxR-type" evidence="6">
    <location>
        <begin position="128"/>
        <end position="155"/>
    </location>
</feature>
<keyword evidence="5" id="KW-0804">Transcription</keyword>
<dbReference type="OrthoDB" id="9784984at2"/>
<dbReference type="GO" id="GO:0016987">
    <property type="term" value="F:sigma factor activity"/>
    <property type="evidence" value="ECO:0007669"/>
    <property type="project" value="UniProtKB-KW"/>
</dbReference>
<dbReference type="CDD" id="cd06171">
    <property type="entry name" value="Sigma70_r4"/>
    <property type="match status" value="1"/>
</dbReference>
<dbReference type="InterPro" id="IPR014284">
    <property type="entry name" value="RNA_pol_sigma-70_dom"/>
</dbReference>
<accession>A0A4V5P224</accession>
<dbReference type="InterPro" id="IPR007627">
    <property type="entry name" value="RNA_pol_sigma70_r2"/>
</dbReference>
<evidence type="ECO:0000259" key="6">
    <source>
        <dbReference type="PROSITE" id="PS00622"/>
    </source>
</evidence>
<evidence type="ECO:0000256" key="1">
    <source>
        <dbReference type="ARBA" id="ARBA00010641"/>
    </source>
</evidence>
<dbReference type="EMBL" id="SWBM01000007">
    <property type="protein sequence ID" value="TKC14950.1"/>
    <property type="molecule type" value="Genomic_DNA"/>
</dbReference>